<protein>
    <submittedName>
        <fullName evidence="2">Uncharacterized protein</fullName>
    </submittedName>
</protein>
<evidence type="ECO:0000313" key="2">
    <source>
        <dbReference type="EMBL" id="GAG34874.1"/>
    </source>
</evidence>
<name>X0WV63_9ZZZZ</name>
<dbReference type="AlphaFoldDB" id="X0WV63"/>
<organism evidence="2">
    <name type="scientific">marine sediment metagenome</name>
    <dbReference type="NCBI Taxonomy" id="412755"/>
    <lineage>
        <taxon>unclassified sequences</taxon>
        <taxon>metagenomes</taxon>
        <taxon>ecological metagenomes</taxon>
    </lineage>
</organism>
<evidence type="ECO:0000256" key="1">
    <source>
        <dbReference type="SAM" id="Phobius"/>
    </source>
</evidence>
<proteinExistence type="predicted"/>
<sequence>MRPLKRTGECDMRKRSIRWILVFAVIAYSLSIFNAVIQMLNGLI</sequence>
<feature type="transmembrane region" description="Helical" evidence="1">
    <location>
        <begin position="20"/>
        <end position="40"/>
    </location>
</feature>
<keyword evidence="1" id="KW-1133">Transmembrane helix</keyword>
<reference evidence="2" key="1">
    <citation type="journal article" date="2014" name="Front. Microbiol.">
        <title>High frequency of phylogenetically diverse reductive dehalogenase-homologous genes in deep subseafloor sedimentary metagenomes.</title>
        <authorList>
            <person name="Kawai M."/>
            <person name="Futagami T."/>
            <person name="Toyoda A."/>
            <person name="Takaki Y."/>
            <person name="Nishi S."/>
            <person name="Hori S."/>
            <person name="Arai W."/>
            <person name="Tsubouchi T."/>
            <person name="Morono Y."/>
            <person name="Uchiyama I."/>
            <person name="Ito T."/>
            <person name="Fujiyama A."/>
            <person name="Inagaki F."/>
            <person name="Takami H."/>
        </authorList>
    </citation>
    <scope>NUCLEOTIDE SEQUENCE</scope>
    <source>
        <strain evidence="2">Expedition CK06-06</strain>
    </source>
</reference>
<keyword evidence="1" id="KW-0472">Membrane</keyword>
<gene>
    <name evidence="2" type="ORF">S01H1_66976</name>
</gene>
<keyword evidence="1" id="KW-0812">Transmembrane</keyword>
<comment type="caution">
    <text evidence="2">The sequence shown here is derived from an EMBL/GenBank/DDBJ whole genome shotgun (WGS) entry which is preliminary data.</text>
</comment>
<accession>X0WV63</accession>
<dbReference type="EMBL" id="BARS01044314">
    <property type="protein sequence ID" value="GAG34874.1"/>
    <property type="molecule type" value="Genomic_DNA"/>
</dbReference>